<keyword evidence="3" id="KW-1185">Reference proteome</keyword>
<feature type="signal peptide" evidence="1">
    <location>
        <begin position="1"/>
        <end position="22"/>
    </location>
</feature>
<evidence type="ECO:0000256" key="1">
    <source>
        <dbReference type="SAM" id="SignalP"/>
    </source>
</evidence>
<evidence type="ECO:0000313" key="3">
    <source>
        <dbReference type="Proteomes" id="UP000592294"/>
    </source>
</evidence>
<evidence type="ECO:0000313" key="2">
    <source>
        <dbReference type="EMBL" id="NVZ11418.1"/>
    </source>
</evidence>
<proteinExistence type="predicted"/>
<accession>A0A850RDI9</accession>
<dbReference type="AlphaFoldDB" id="A0A850RDI9"/>
<sequence length="254" mass="27433">MRANAYILSAFALTLLSGSVSAKCLPQSDAHPECRYPVGDSWCAEKDRFNPYAYSDQCLAAVSSATDVETIRFWNTNRVFANQGQCSAVFFFDSGMQSIENLQVSFSAQNTSGENVATGTLEVDSFGNGSADRYADAFAESEHFCDDDLTIVVDQATAIIEGRKVDLLAQKALVPEDFKPFKIHTTSARHTTTSQSGTLTVVPKAGLVPKEISIHGPEDDDFNGYGCPYRITPAPGTNVQPGSTVTFRSAWEAG</sequence>
<keyword evidence="1" id="KW-0732">Signal</keyword>
<name>A0A850RDI9_9GAMM</name>
<comment type="caution">
    <text evidence="2">The sequence shown here is derived from an EMBL/GenBank/DDBJ whole genome shotgun (WGS) entry which is preliminary data.</text>
</comment>
<feature type="chain" id="PRO_5032817521" evidence="1">
    <location>
        <begin position="23"/>
        <end position="254"/>
    </location>
</feature>
<dbReference type="Pfam" id="PF18673">
    <property type="entry name" value="IrmA"/>
    <property type="match status" value="1"/>
</dbReference>
<reference evidence="2 3" key="1">
    <citation type="submission" date="2020-06" db="EMBL/GenBank/DDBJ databases">
        <title>Whole-genome sequence of Allochromatium humboldtianum DSM 21881, type strain.</title>
        <authorList>
            <person name="Kyndt J.A."/>
            <person name="Meyer T.E."/>
        </authorList>
    </citation>
    <scope>NUCLEOTIDE SEQUENCE [LARGE SCALE GENOMIC DNA]</scope>
    <source>
        <strain evidence="2 3">DSM 21881</strain>
    </source>
</reference>
<dbReference type="InterPro" id="IPR040755">
    <property type="entry name" value="IrmA"/>
</dbReference>
<dbReference type="Proteomes" id="UP000592294">
    <property type="component" value="Unassembled WGS sequence"/>
</dbReference>
<dbReference type="EMBL" id="JABZEO010000022">
    <property type="protein sequence ID" value="NVZ11418.1"/>
    <property type="molecule type" value="Genomic_DNA"/>
</dbReference>
<organism evidence="2 3">
    <name type="scientific">Allochromatium humboldtianum</name>
    <dbReference type="NCBI Taxonomy" id="504901"/>
    <lineage>
        <taxon>Bacteria</taxon>
        <taxon>Pseudomonadati</taxon>
        <taxon>Pseudomonadota</taxon>
        <taxon>Gammaproteobacteria</taxon>
        <taxon>Chromatiales</taxon>
        <taxon>Chromatiaceae</taxon>
        <taxon>Allochromatium</taxon>
    </lineage>
</organism>
<protein>
    <submittedName>
        <fullName evidence="2">Uncharacterized protein</fullName>
    </submittedName>
</protein>
<gene>
    <name evidence="2" type="ORF">HW932_19385</name>
</gene>